<reference evidence="2" key="1">
    <citation type="submission" date="2023-08" db="EMBL/GenBank/DDBJ databases">
        <title>A de novo genome assembly of Solanum verrucosum Schlechtendal, a Mexican diploid species geographically isolated from the other diploid A-genome species in potato relatives.</title>
        <authorList>
            <person name="Hosaka K."/>
        </authorList>
    </citation>
    <scope>NUCLEOTIDE SEQUENCE</scope>
    <source>
        <tissue evidence="2">Young leaves</tissue>
    </source>
</reference>
<dbReference type="AlphaFoldDB" id="A0AAF0QD93"/>
<feature type="region of interest" description="Disordered" evidence="1">
    <location>
        <begin position="19"/>
        <end position="44"/>
    </location>
</feature>
<name>A0AAF0QD93_SOLVR</name>
<gene>
    <name evidence="2" type="ORF">MTR67_011756</name>
</gene>
<dbReference type="EMBL" id="CP133614">
    <property type="protein sequence ID" value="WMV18371.1"/>
    <property type="molecule type" value="Genomic_DNA"/>
</dbReference>
<evidence type="ECO:0000256" key="1">
    <source>
        <dbReference type="SAM" id="MobiDB-lite"/>
    </source>
</evidence>
<sequence>MSETIQQIKEQVSNLVCRPAKTSHAHDTNEESDDKEYDFIDCTP</sequence>
<dbReference type="Proteomes" id="UP001234989">
    <property type="component" value="Chromosome 3"/>
</dbReference>
<proteinExistence type="predicted"/>
<evidence type="ECO:0000313" key="3">
    <source>
        <dbReference type="Proteomes" id="UP001234989"/>
    </source>
</evidence>
<accession>A0AAF0QD93</accession>
<keyword evidence="3" id="KW-1185">Reference proteome</keyword>
<organism evidence="2 3">
    <name type="scientific">Solanum verrucosum</name>
    <dbReference type="NCBI Taxonomy" id="315347"/>
    <lineage>
        <taxon>Eukaryota</taxon>
        <taxon>Viridiplantae</taxon>
        <taxon>Streptophyta</taxon>
        <taxon>Embryophyta</taxon>
        <taxon>Tracheophyta</taxon>
        <taxon>Spermatophyta</taxon>
        <taxon>Magnoliopsida</taxon>
        <taxon>eudicotyledons</taxon>
        <taxon>Gunneridae</taxon>
        <taxon>Pentapetalae</taxon>
        <taxon>asterids</taxon>
        <taxon>lamiids</taxon>
        <taxon>Solanales</taxon>
        <taxon>Solanaceae</taxon>
        <taxon>Solanoideae</taxon>
        <taxon>Solaneae</taxon>
        <taxon>Solanum</taxon>
    </lineage>
</organism>
<evidence type="ECO:0000313" key="2">
    <source>
        <dbReference type="EMBL" id="WMV18371.1"/>
    </source>
</evidence>
<protein>
    <submittedName>
        <fullName evidence="2">Uncharacterized protein</fullName>
    </submittedName>
</protein>